<organism evidence="2">
    <name type="scientific">Anopheles marajoara</name>
    <dbReference type="NCBI Taxonomy" id="58244"/>
    <lineage>
        <taxon>Eukaryota</taxon>
        <taxon>Metazoa</taxon>
        <taxon>Ecdysozoa</taxon>
        <taxon>Arthropoda</taxon>
        <taxon>Hexapoda</taxon>
        <taxon>Insecta</taxon>
        <taxon>Pterygota</taxon>
        <taxon>Neoptera</taxon>
        <taxon>Endopterygota</taxon>
        <taxon>Diptera</taxon>
        <taxon>Nematocera</taxon>
        <taxon>Culicoidea</taxon>
        <taxon>Culicidae</taxon>
        <taxon>Anophelinae</taxon>
        <taxon>Anopheles</taxon>
    </lineage>
</organism>
<reference evidence="2" key="1">
    <citation type="submission" date="2018-01" db="EMBL/GenBank/DDBJ databases">
        <title>An insight into the sialome of Amazonian anophelines.</title>
        <authorList>
            <person name="Ribeiro J.M."/>
            <person name="Scarpassa V."/>
            <person name="Calvo E."/>
        </authorList>
    </citation>
    <scope>NUCLEOTIDE SEQUENCE</scope>
    <source>
        <tissue evidence="2">Salivary glands</tissue>
    </source>
</reference>
<name>A0A2M4CFA3_9DIPT</name>
<dbReference type="EMBL" id="GGFJ01014774">
    <property type="protein sequence ID" value="MBW63915.1"/>
    <property type="molecule type" value="Transcribed_RNA"/>
</dbReference>
<accession>A0A2M4CFA3</accession>
<evidence type="ECO:0000313" key="2">
    <source>
        <dbReference type="EMBL" id="MBW63915.1"/>
    </source>
</evidence>
<proteinExistence type="predicted"/>
<dbReference type="AlphaFoldDB" id="A0A2M4CFA3"/>
<sequence length="68" mass="7157">MSIPLQIGMLLCAIIQSRTDGHTHTLTDELYGACVRAGTLVVVRPPKGGKAMKQAVGGKGVGRRNQAK</sequence>
<evidence type="ECO:0000256" key="1">
    <source>
        <dbReference type="SAM" id="MobiDB-lite"/>
    </source>
</evidence>
<feature type="region of interest" description="Disordered" evidence="1">
    <location>
        <begin position="49"/>
        <end position="68"/>
    </location>
</feature>
<protein>
    <submittedName>
        <fullName evidence="2">Putative secreted protein</fullName>
    </submittedName>
</protein>